<feature type="compositionally biased region" description="Basic and acidic residues" evidence="1">
    <location>
        <begin position="273"/>
        <end position="282"/>
    </location>
</feature>
<sequence length="352" mass="36695">MQKTDVTIQTMNTQTSFAKRIVALGAAASLGFCLAPLTAASAEAAEVTKPIAQDCHSNGVPLDFNADMIRDGDHVTITTPDNVKVGDEYTITVDYRPDTIIGKQQGADVIEMQNIAVRWAINDPSAFVTAKMLNNGKSLTGPAKMSLVGGNRLVFSNMNVSVNGKDTVWSPPTFQVTFKATKAGELPTLHQVIEGPAGQRNNPENWIVMDNHVKHPLLGEKTFHMNCLAVAKGGGNLEATLATVKAAPGANGATVADNKAGENKSNNGANKGSEVKGADGKASKSNSAGSTVGSDGLIREDTDSSVDASTTNTDEGMPGWGVALIVIVCLAAVGGIGYGIYRAQQKKKKGNA</sequence>
<feature type="transmembrane region" description="Helical" evidence="2">
    <location>
        <begin position="319"/>
        <end position="341"/>
    </location>
</feature>
<protein>
    <submittedName>
        <fullName evidence="4">Uncharacterized protein</fullName>
    </submittedName>
</protein>
<dbReference type="KEGG" id="cbq:AL705_04740"/>
<evidence type="ECO:0000256" key="2">
    <source>
        <dbReference type="SAM" id="Phobius"/>
    </source>
</evidence>
<proteinExistence type="predicted"/>
<feature type="compositionally biased region" description="Polar residues" evidence="1">
    <location>
        <begin position="305"/>
        <end position="314"/>
    </location>
</feature>
<dbReference type="AlphaFoldDB" id="A0A0M4MLB6"/>
<keyword evidence="2" id="KW-0812">Transmembrane</keyword>
<keyword evidence="2" id="KW-0472">Membrane</keyword>
<reference evidence="4 5" key="1">
    <citation type="journal article" date="2015" name="Genome Announc.">
        <title>Complete Genome Sequences for Two Strains of a Novel Fastidious, Partially Acid-Fast, Gram-Positive Corynebacterineae Bacterium, Derived from Human Clinical Samples.</title>
        <authorList>
            <person name="Nicholson A.C."/>
            <person name="Bell M."/>
            <person name="Humrighouse B.W."/>
            <person name="McQuiston J.R."/>
        </authorList>
    </citation>
    <scope>NUCLEOTIDE SEQUENCE [LARGE SCALE GENOMIC DNA]</scope>
    <source>
        <strain evidence="4 5">X1698</strain>
    </source>
</reference>
<evidence type="ECO:0000313" key="5">
    <source>
        <dbReference type="Proteomes" id="UP000068137"/>
    </source>
</evidence>
<accession>A0A0M4MLB6</accession>
<gene>
    <name evidence="4" type="ORF">AL705_04740</name>
</gene>
<keyword evidence="3" id="KW-0732">Signal</keyword>
<feature type="chain" id="PRO_5005798533" evidence="3">
    <location>
        <begin position="45"/>
        <end position="352"/>
    </location>
</feature>
<feature type="region of interest" description="Disordered" evidence="1">
    <location>
        <begin position="253"/>
        <end position="314"/>
    </location>
</feature>
<evidence type="ECO:0000313" key="4">
    <source>
        <dbReference type="EMBL" id="ALE19041.1"/>
    </source>
</evidence>
<feature type="signal peptide" evidence="3">
    <location>
        <begin position="1"/>
        <end position="44"/>
    </location>
</feature>
<name>A0A0M4MLB6_9ACTN</name>
<evidence type="ECO:0000256" key="1">
    <source>
        <dbReference type="SAM" id="MobiDB-lite"/>
    </source>
</evidence>
<dbReference type="EMBL" id="CP012390">
    <property type="protein sequence ID" value="ALE19041.1"/>
    <property type="molecule type" value="Genomic_DNA"/>
</dbReference>
<organism evidence="4 5">
    <name type="scientific">Lawsonella clevelandensis</name>
    <dbReference type="NCBI Taxonomy" id="1528099"/>
    <lineage>
        <taxon>Bacteria</taxon>
        <taxon>Bacillati</taxon>
        <taxon>Actinomycetota</taxon>
        <taxon>Actinomycetes</taxon>
        <taxon>Mycobacteriales</taxon>
        <taxon>Lawsonellaceae</taxon>
        <taxon>Lawsonella</taxon>
    </lineage>
</organism>
<feature type="compositionally biased region" description="Polar residues" evidence="1">
    <location>
        <begin position="283"/>
        <end position="293"/>
    </location>
</feature>
<keyword evidence="2" id="KW-1133">Transmembrane helix</keyword>
<dbReference type="Proteomes" id="UP000068137">
    <property type="component" value="Chromosome"/>
</dbReference>
<evidence type="ECO:0000256" key="3">
    <source>
        <dbReference type="SAM" id="SignalP"/>
    </source>
</evidence>